<evidence type="ECO:0000313" key="2">
    <source>
        <dbReference type="Proteomes" id="UP000814033"/>
    </source>
</evidence>
<reference evidence="1" key="1">
    <citation type="submission" date="2021-02" db="EMBL/GenBank/DDBJ databases">
        <authorList>
            <consortium name="DOE Joint Genome Institute"/>
            <person name="Ahrendt S."/>
            <person name="Looney B.P."/>
            <person name="Miyauchi S."/>
            <person name="Morin E."/>
            <person name="Drula E."/>
            <person name="Courty P.E."/>
            <person name="Chicoki N."/>
            <person name="Fauchery L."/>
            <person name="Kohler A."/>
            <person name="Kuo A."/>
            <person name="Labutti K."/>
            <person name="Pangilinan J."/>
            <person name="Lipzen A."/>
            <person name="Riley R."/>
            <person name="Andreopoulos W."/>
            <person name="He G."/>
            <person name="Johnson J."/>
            <person name="Barry K.W."/>
            <person name="Grigoriev I.V."/>
            <person name="Nagy L."/>
            <person name="Hibbett D."/>
            <person name="Henrissat B."/>
            <person name="Matheny P.B."/>
            <person name="Labbe J."/>
            <person name="Martin F."/>
        </authorList>
    </citation>
    <scope>NUCLEOTIDE SEQUENCE</scope>
    <source>
        <strain evidence="1">FP105234-sp</strain>
    </source>
</reference>
<name>A0ACB8RR66_9AGAM</name>
<organism evidence="1 2">
    <name type="scientific">Auriscalpium vulgare</name>
    <dbReference type="NCBI Taxonomy" id="40419"/>
    <lineage>
        <taxon>Eukaryota</taxon>
        <taxon>Fungi</taxon>
        <taxon>Dikarya</taxon>
        <taxon>Basidiomycota</taxon>
        <taxon>Agaricomycotina</taxon>
        <taxon>Agaricomycetes</taxon>
        <taxon>Russulales</taxon>
        <taxon>Auriscalpiaceae</taxon>
        <taxon>Auriscalpium</taxon>
    </lineage>
</organism>
<evidence type="ECO:0000313" key="1">
    <source>
        <dbReference type="EMBL" id="KAI0046588.1"/>
    </source>
</evidence>
<accession>A0ACB8RR66</accession>
<keyword evidence="2" id="KW-1185">Reference proteome</keyword>
<protein>
    <submittedName>
        <fullName evidence="1">Uncharacterized protein</fullName>
    </submittedName>
</protein>
<sequence>MTALNKSTLDHSCMSPSPLVQTHFGDFAQTPDPFDTSPRPPRPRLHISTVTDKLRDMVPSPSPRVSRLFERAKEVGSTEADTDIKTLHVRWNAQSPTGRGRFNSLPVTKDEKELFDLHHDAGPRSPHHHQDTTRPGISILKTRSVTASRQRRFSVFLKDLTRPVRSLQNGRRPSSPNLRAQTRGVAQTRRGRADGCPPQLMPRDFIVVKEDDKRTLRTRTRAYHWEEDTEEDEDRRRRQRQTRANVVIAKRYLTARMSGRLSLDCLD</sequence>
<gene>
    <name evidence="1" type="ORF">FA95DRAFT_1679693</name>
</gene>
<dbReference type="Proteomes" id="UP000814033">
    <property type="component" value="Unassembled WGS sequence"/>
</dbReference>
<dbReference type="EMBL" id="MU275922">
    <property type="protein sequence ID" value="KAI0046588.1"/>
    <property type="molecule type" value="Genomic_DNA"/>
</dbReference>
<comment type="caution">
    <text evidence="1">The sequence shown here is derived from an EMBL/GenBank/DDBJ whole genome shotgun (WGS) entry which is preliminary data.</text>
</comment>
<proteinExistence type="predicted"/>
<reference evidence="1" key="2">
    <citation type="journal article" date="2022" name="New Phytol.">
        <title>Evolutionary transition to the ectomycorrhizal habit in the genomes of a hyperdiverse lineage of mushroom-forming fungi.</title>
        <authorList>
            <person name="Looney B."/>
            <person name="Miyauchi S."/>
            <person name="Morin E."/>
            <person name="Drula E."/>
            <person name="Courty P.E."/>
            <person name="Kohler A."/>
            <person name="Kuo A."/>
            <person name="LaButti K."/>
            <person name="Pangilinan J."/>
            <person name="Lipzen A."/>
            <person name="Riley R."/>
            <person name="Andreopoulos W."/>
            <person name="He G."/>
            <person name="Johnson J."/>
            <person name="Nolan M."/>
            <person name="Tritt A."/>
            <person name="Barry K.W."/>
            <person name="Grigoriev I.V."/>
            <person name="Nagy L.G."/>
            <person name="Hibbett D."/>
            <person name="Henrissat B."/>
            <person name="Matheny P.B."/>
            <person name="Labbe J."/>
            <person name="Martin F.M."/>
        </authorList>
    </citation>
    <scope>NUCLEOTIDE SEQUENCE</scope>
    <source>
        <strain evidence="1">FP105234-sp</strain>
    </source>
</reference>